<dbReference type="Proteomes" id="UP000822688">
    <property type="component" value="Chromosome 3"/>
</dbReference>
<evidence type="ECO:0000313" key="2">
    <source>
        <dbReference type="EMBL" id="KAG0583293.1"/>
    </source>
</evidence>
<proteinExistence type="predicted"/>
<feature type="chain" id="PRO_5035855604" description="Secreted protein" evidence="1">
    <location>
        <begin position="19"/>
        <end position="57"/>
    </location>
</feature>
<gene>
    <name evidence="2" type="ORF">KC19_3G124200</name>
</gene>
<comment type="caution">
    <text evidence="2">The sequence shown here is derived from an EMBL/GenBank/DDBJ whole genome shotgun (WGS) entry which is preliminary data.</text>
</comment>
<dbReference type="AlphaFoldDB" id="A0A8T0ILG1"/>
<evidence type="ECO:0000313" key="3">
    <source>
        <dbReference type="Proteomes" id="UP000822688"/>
    </source>
</evidence>
<feature type="signal peptide" evidence="1">
    <location>
        <begin position="1"/>
        <end position="18"/>
    </location>
</feature>
<evidence type="ECO:0000256" key="1">
    <source>
        <dbReference type="SAM" id="SignalP"/>
    </source>
</evidence>
<reference evidence="2" key="1">
    <citation type="submission" date="2020-06" db="EMBL/GenBank/DDBJ databases">
        <title>WGS assembly of Ceratodon purpureus strain R40.</title>
        <authorList>
            <person name="Carey S.B."/>
            <person name="Jenkins J."/>
            <person name="Shu S."/>
            <person name="Lovell J.T."/>
            <person name="Sreedasyam A."/>
            <person name="Maumus F."/>
            <person name="Tiley G.P."/>
            <person name="Fernandez-Pozo N."/>
            <person name="Barry K."/>
            <person name="Chen C."/>
            <person name="Wang M."/>
            <person name="Lipzen A."/>
            <person name="Daum C."/>
            <person name="Saski C.A."/>
            <person name="Payton A.C."/>
            <person name="Mcbreen J.C."/>
            <person name="Conrad R.E."/>
            <person name="Kollar L.M."/>
            <person name="Olsson S."/>
            <person name="Huttunen S."/>
            <person name="Landis J.B."/>
            <person name="Wickett N.J."/>
            <person name="Johnson M.G."/>
            <person name="Rensing S.A."/>
            <person name="Grimwood J."/>
            <person name="Schmutz J."/>
            <person name="Mcdaniel S.F."/>
        </authorList>
    </citation>
    <scope>NUCLEOTIDE SEQUENCE</scope>
    <source>
        <strain evidence="2">R40</strain>
    </source>
</reference>
<organism evidence="2 3">
    <name type="scientific">Ceratodon purpureus</name>
    <name type="common">Fire moss</name>
    <name type="synonym">Dicranum purpureum</name>
    <dbReference type="NCBI Taxonomy" id="3225"/>
    <lineage>
        <taxon>Eukaryota</taxon>
        <taxon>Viridiplantae</taxon>
        <taxon>Streptophyta</taxon>
        <taxon>Embryophyta</taxon>
        <taxon>Bryophyta</taxon>
        <taxon>Bryophytina</taxon>
        <taxon>Bryopsida</taxon>
        <taxon>Dicranidae</taxon>
        <taxon>Pseudoditrichales</taxon>
        <taxon>Ditrichaceae</taxon>
        <taxon>Ceratodon</taxon>
    </lineage>
</organism>
<keyword evidence="1" id="KW-0732">Signal</keyword>
<accession>A0A8T0ILG1</accession>
<dbReference type="EMBL" id="CM026423">
    <property type="protein sequence ID" value="KAG0583293.1"/>
    <property type="molecule type" value="Genomic_DNA"/>
</dbReference>
<sequence>MYVLISFSWSMVSMVSIATPQLPPFASISLPVLIPCTSRRFCTLAPHAYNLSPSFRS</sequence>
<name>A0A8T0ILG1_CERPU</name>
<protein>
    <recommendedName>
        <fullName evidence="4">Secreted protein</fullName>
    </recommendedName>
</protein>
<evidence type="ECO:0008006" key="4">
    <source>
        <dbReference type="Google" id="ProtNLM"/>
    </source>
</evidence>
<keyword evidence="3" id="KW-1185">Reference proteome</keyword>